<feature type="region of interest" description="Disordered" evidence="1">
    <location>
        <begin position="528"/>
        <end position="566"/>
    </location>
</feature>
<dbReference type="EMBL" id="JARH01000415">
    <property type="protein sequence ID" value="EXF80830.1"/>
    <property type="molecule type" value="Genomic_DNA"/>
</dbReference>
<evidence type="ECO:0000313" key="3">
    <source>
        <dbReference type="Proteomes" id="UP000020467"/>
    </source>
</evidence>
<dbReference type="AlphaFoldDB" id="A0A010QW48"/>
<accession>A0A010QW48</accession>
<dbReference type="eggNOG" id="ENOG502T6EH">
    <property type="taxonomic scope" value="Eukaryota"/>
</dbReference>
<proteinExistence type="predicted"/>
<evidence type="ECO:0000313" key="2">
    <source>
        <dbReference type="EMBL" id="EXF80830.1"/>
    </source>
</evidence>
<keyword evidence="3" id="KW-1185">Reference proteome</keyword>
<feature type="compositionally biased region" description="Polar residues" evidence="1">
    <location>
        <begin position="133"/>
        <end position="147"/>
    </location>
</feature>
<protein>
    <submittedName>
        <fullName evidence="2">Uncharacterized protein</fullName>
    </submittedName>
</protein>
<dbReference type="OrthoDB" id="4837923at2759"/>
<feature type="region of interest" description="Disordered" evidence="1">
    <location>
        <begin position="594"/>
        <end position="696"/>
    </location>
</feature>
<feature type="compositionally biased region" description="Low complexity" evidence="1">
    <location>
        <begin position="599"/>
        <end position="613"/>
    </location>
</feature>
<dbReference type="Proteomes" id="UP000020467">
    <property type="component" value="Unassembled WGS sequence"/>
</dbReference>
<organism evidence="2 3">
    <name type="scientific">Colletotrichum fioriniae PJ7</name>
    <dbReference type="NCBI Taxonomy" id="1445577"/>
    <lineage>
        <taxon>Eukaryota</taxon>
        <taxon>Fungi</taxon>
        <taxon>Dikarya</taxon>
        <taxon>Ascomycota</taxon>
        <taxon>Pezizomycotina</taxon>
        <taxon>Sordariomycetes</taxon>
        <taxon>Hypocreomycetidae</taxon>
        <taxon>Glomerellales</taxon>
        <taxon>Glomerellaceae</taxon>
        <taxon>Colletotrichum</taxon>
        <taxon>Colletotrichum acutatum species complex</taxon>
    </lineage>
</organism>
<feature type="compositionally biased region" description="Basic and acidic residues" evidence="1">
    <location>
        <begin position="192"/>
        <end position="202"/>
    </location>
</feature>
<dbReference type="KEGG" id="cfj:CFIO01_01201"/>
<sequence>MNEPSEFDDEEFRTAPSTREHSLFVIRPPVINQLPGVFVPSCHNGTVIYPTTTQRDPNLGRRPSIVPPGPPSTLDCSLLSNGDAETMTWTPQASPVFRRPSRCMSMDQTRAQAHNRCLPPAAAEAVTKGNLSGNQCLADESQSSSRWRTNHRSGPALASNIQHGTTLTPIQGRRNISGSHSSIDVRHSRHSSRSEHLSDTQRRSGYSIWGKPNTLMQQIMGKVRVRLAGQRRTPDISLNNPDGGTPCNEASCQYTLTDDQVQDVVEIVFKEMCKHNTTMEDAIKTQQATNTMVQTKLARKPSFLKIAIELQPARAADAATTINEPETSFFNRSATDGQVRSRSVARPAPITTIVSRDSITDIRWLADTLAEHSEQKREPVSNASEVPTSAVSLTNSSMFNVSSVIEGLSRASDSDAVSDAPDFHGFSLGSQLAGESDPQKENVKESSVDDEASSITSFPSLPQRHCTDEWLSTPASLVTLEHENKDKVNMYHLGIDARLGSIAPISKDLPHRDSYHGTALEVDLTLDDPASVRPKPSHRGSDALVDSHACGETKTPGQLPVNSRRRSAHFAEPLVQDIRKPEPGFMQQITRKISSVFQSSPSSSRTTRAPAPSEVDDEVTGKAGGELGASRPAVGTSAPGVDCLSEPEPDAVYQAMVLSKPTKDKKQRRSTCSEDYIPHTCMDDLGTSGMPSPISQ</sequence>
<feature type="compositionally biased region" description="Basic and acidic residues" evidence="1">
    <location>
        <begin position="437"/>
        <end position="447"/>
    </location>
</feature>
<comment type="caution">
    <text evidence="2">The sequence shown here is derived from an EMBL/GenBank/DDBJ whole genome shotgun (WGS) entry which is preliminary data.</text>
</comment>
<feature type="region of interest" description="Disordered" evidence="1">
    <location>
        <begin position="133"/>
        <end position="209"/>
    </location>
</feature>
<feature type="compositionally biased region" description="Polar residues" evidence="1">
    <location>
        <begin position="159"/>
        <end position="178"/>
    </location>
</feature>
<dbReference type="HOGENOM" id="CLU_395864_0_0_1"/>
<evidence type="ECO:0000256" key="1">
    <source>
        <dbReference type="SAM" id="MobiDB-lite"/>
    </source>
</evidence>
<reference evidence="2 3" key="1">
    <citation type="submission" date="2014-02" db="EMBL/GenBank/DDBJ databases">
        <title>The genome sequence of Colletotrichum fioriniae PJ7.</title>
        <authorList>
            <person name="Baroncelli R."/>
            <person name="Thon M.R."/>
        </authorList>
    </citation>
    <scope>NUCLEOTIDE SEQUENCE [LARGE SCALE GENOMIC DNA]</scope>
    <source>
        <strain evidence="2 3">PJ7</strain>
    </source>
</reference>
<gene>
    <name evidence="2" type="ORF">CFIO01_01201</name>
</gene>
<name>A0A010QW48_9PEZI</name>
<feature type="region of interest" description="Disordered" evidence="1">
    <location>
        <begin position="427"/>
        <end position="460"/>
    </location>
</feature>